<dbReference type="AlphaFoldDB" id="A0A4D6M3Z9"/>
<gene>
    <name evidence="1" type="ORF">DEO72_LG6g669</name>
    <name evidence="2" type="ORF">DEO72_LG6g670</name>
</gene>
<accession>A0A4D6M3Z9</accession>
<evidence type="ECO:0000313" key="1">
    <source>
        <dbReference type="EMBL" id="QCD95971.1"/>
    </source>
</evidence>
<sequence>MGRGLCDLDVRGLQSFGWYLKGRLAGVFFELWLVMVSLELWLGIEGKHVAFFELWLRMTSFKLWLKIEDGHGIFLEFWLRIVCVTNVSVLVVARTKGLHSIKQS</sequence>
<dbReference type="EMBL" id="CP039350">
    <property type="protein sequence ID" value="QCD95972.1"/>
    <property type="molecule type" value="Genomic_DNA"/>
</dbReference>
<reference evidence="2 3" key="1">
    <citation type="submission" date="2019-04" db="EMBL/GenBank/DDBJ databases">
        <title>An improved genome assembly and genetic linkage map for asparagus bean, Vigna unguiculata ssp. sesquipedialis.</title>
        <authorList>
            <person name="Xia Q."/>
            <person name="Zhang R."/>
            <person name="Dong Y."/>
        </authorList>
    </citation>
    <scope>NUCLEOTIDE SEQUENCE [LARGE SCALE GENOMIC DNA]</scope>
    <source>
        <tissue evidence="2">Leaf</tissue>
    </source>
</reference>
<protein>
    <submittedName>
        <fullName evidence="2">Uncharacterized protein</fullName>
    </submittedName>
</protein>
<organism evidence="2 3">
    <name type="scientific">Vigna unguiculata</name>
    <name type="common">Cowpea</name>
    <dbReference type="NCBI Taxonomy" id="3917"/>
    <lineage>
        <taxon>Eukaryota</taxon>
        <taxon>Viridiplantae</taxon>
        <taxon>Streptophyta</taxon>
        <taxon>Embryophyta</taxon>
        <taxon>Tracheophyta</taxon>
        <taxon>Spermatophyta</taxon>
        <taxon>Magnoliopsida</taxon>
        <taxon>eudicotyledons</taxon>
        <taxon>Gunneridae</taxon>
        <taxon>Pentapetalae</taxon>
        <taxon>rosids</taxon>
        <taxon>fabids</taxon>
        <taxon>Fabales</taxon>
        <taxon>Fabaceae</taxon>
        <taxon>Papilionoideae</taxon>
        <taxon>50 kb inversion clade</taxon>
        <taxon>NPAAA clade</taxon>
        <taxon>indigoferoid/millettioid clade</taxon>
        <taxon>Phaseoleae</taxon>
        <taxon>Vigna</taxon>
    </lineage>
</organism>
<evidence type="ECO:0000313" key="3">
    <source>
        <dbReference type="Proteomes" id="UP000501690"/>
    </source>
</evidence>
<proteinExistence type="predicted"/>
<keyword evidence="3" id="KW-1185">Reference proteome</keyword>
<name>A0A4D6M3Z9_VIGUN</name>
<evidence type="ECO:0000313" key="2">
    <source>
        <dbReference type="EMBL" id="QCD95972.1"/>
    </source>
</evidence>
<dbReference type="EMBL" id="CP039350">
    <property type="protein sequence ID" value="QCD95971.1"/>
    <property type="molecule type" value="Genomic_DNA"/>
</dbReference>
<dbReference type="Proteomes" id="UP000501690">
    <property type="component" value="Linkage Group LG6"/>
</dbReference>